<evidence type="ECO:0000256" key="6">
    <source>
        <dbReference type="ARBA" id="ARBA00023136"/>
    </source>
</evidence>
<feature type="transmembrane region" description="Helical" evidence="7">
    <location>
        <begin position="6"/>
        <end position="26"/>
    </location>
</feature>
<dbReference type="InterPro" id="IPR010627">
    <property type="entry name" value="Prepilin_pept_A24_N"/>
</dbReference>
<evidence type="ECO:0000256" key="3">
    <source>
        <dbReference type="ARBA" id="ARBA00022475"/>
    </source>
</evidence>
<comment type="caution">
    <text evidence="10">The sequence shown here is derived from an EMBL/GenBank/DDBJ whole genome shotgun (WGS) entry which is preliminary data.</text>
</comment>
<keyword evidence="11" id="KW-1185">Reference proteome</keyword>
<evidence type="ECO:0000256" key="1">
    <source>
        <dbReference type="ARBA" id="ARBA00004651"/>
    </source>
</evidence>
<dbReference type="EMBL" id="PKOZ01000001">
    <property type="protein sequence ID" value="PQD96358.1"/>
    <property type="molecule type" value="Genomic_DNA"/>
</dbReference>
<feature type="transmembrane region" description="Helical" evidence="7">
    <location>
        <begin position="149"/>
        <end position="166"/>
    </location>
</feature>
<evidence type="ECO:0000313" key="11">
    <source>
        <dbReference type="Proteomes" id="UP000239663"/>
    </source>
</evidence>
<dbReference type="InterPro" id="IPR000045">
    <property type="entry name" value="Prepilin_IV_endopep_pep"/>
</dbReference>
<organism evidence="10 11">
    <name type="scientific">Pradoshia eiseniae</name>
    <dbReference type="NCBI Taxonomy" id="2064768"/>
    <lineage>
        <taxon>Bacteria</taxon>
        <taxon>Bacillati</taxon>
        <taxon>Bacillota</taxon>
        <taxon>Bacilli</taxon>
        <taxon>Bacillales</taxon>
        <taxon>Bacillaceae</taxon>
        <taxon>Pradoshia</taxon>
    </lineage>
</organism>
<feature type="transmembrane region" description="Helical" evidence="7">
    <location>
        <begin position="126"/>
        <end position="143"/>
    </location>
</feature>
<keyword evidence="5 7" id="KW-1133">Transmembrane helix</keyword>
<dbReference type="PANTHER" id="PTHR30487:SF0">
    <property type="entry name" value="PREPILIN LEADER PEPTIDASE_N-METHYLTRANSFERASE-RELATED"/>
    <property type="match status" value="1"/>
</dbReference>
<dbReference type="OrthoDB" id="9789291at2"/>
<comment type="similarity">
    <text evidence="2">Belongs to the peptidase A24 family.</text>
</comment>
<dbReference type="GO" id="GO:0006465">
    <property type="term" value="P:signal peptide processing"/>
    <property type="evidence" value="ECO:0007669"/>
    <property type="project" value="TreeGrafter"/>
</dbReference>
<proteinExistence type="inferred from homology"/>
<reference evidence="10 11" key="1">
    <citation type="submission" date="2017-12" db="EMBL/GenBank/DDBJ databases">
        <title>Taxonomic description and draft genome of Pradoshia cofamensis Gen. nov., sp. nov., a thermotolerant bacillale isolated from anterior gut of earthworm Eisenia fetida.</title>
        <authorList>
            <person name="Saha T."/>
            <person name="Chakraborty R."/>
        </authorList>
    </citation>
    <scope>NUCLEOTIDE SEQUENCE [LARGE SCALE GENOMIC DNA]</scope>
    <source>
        <strain evidence="10 11">EAG3</strain>
    </source>
</reference>
<dbReference type="Proteomes" id="UP000239663">
    <property type="component" value="Unassembled WGS sequence"/>
</dbReference>
<comment type="subcellular location">
    <subcellularLocation>
        <location evidence="1">Cell membrane</location>
        <topology evidence="1">Multi-pass membrane protein</topology>
    </subcellularLocation>
</comment>
<keyword evidence="6 7" id="KW-0472">Membrane</keyword>
<name>A0A2S7N2Y3_9BACI</name>
<dbReference type="GO" id="GO:0004190">
    <property type="term" value="F:aspartic-type endopeptidase activity"/>
    <property type="evidence" value="ECO:0007669"/>
    <property type="project" value="InterPro"/>
</dbReference>
<feature type="transmembrane region" description="Helical" evidence="7">
    <location>
        <begin position="73"/>
        <end position="93"/>
    </location>
</feature>
<evidence type="ECO:0000256" key="2">
    <source>
        <dbReference type="ARBA" id="ARBA00005801"/>
    </source>
</evidence>
<dbReference type="Pfam" id="PF06750">
    <property type="entry name" value="A24_N_bact"/>
    <property type="match status" value="1"/>
</dbReference>
<feature type="transmembrane region" description="Helical" evidence="7">
    <location>
        <begin position="99"/>
        <end position="119"/>
    </location>
</feature>
<dbReference type="Pfam" id="PF01478">
    <property type="entry name" value="Peptidase_A24"/>
    <property type="match status" value="1"/>
</dbReference>
<dbReference type="GO" id="GO:0005886">
    <property type="term" value="C:plasma membrane"/>
    <property type="evidence" value="ECO:0007669"/>
    <property type="project" value="UniProtKB-SubCell"/>
</dbReference>
<protein>
    <submittedName>
        <fullName evidence="10">Prepilin peptidase</fullName>
    </submittedName>
</protein>
<keyword evidence="4 7" id="KW-0812">Transmembrane</keyword>
<dbReference type="RefSeq" id="WP_104847460.1">
    <property type="nucleotide sequence ID" value="NZ_PKOZ01000001.1"/>
</dbReference>
<dbReference type="PANTHER" id="PTHR30487">
    <property type="entry name" value="TYPE 4 PREPILIN-LIKE PROTEINS LEADER PEPTIDE-PROCESSING ENZYME"/>
    <property type="match status" value="1"/>
</dbReference>
<accession>A0A2S7N2Y3</accession>
<dbReference type="AlphaFoldDB" id="A0A2S7N2Y3"/>
<sequence length="249" mass="27060">MTSLYILIFLIGLILGSFYNVVGLRIPEKESIIMPRSACPSCGQSLSPFELVPVLSYLALKGKCGKCQSGISPLYPIMELVTGILFVSAPMLLGWKVELLIAWAFISLLVIIFVSDYVYMLIPNKILLFFAAFMLLLRIFIPLDPWWDMFAGAAVGFVIPFFIAIISKGGIGGGDIKLFSLIGLLIGVKGVLLSIMFSTLLGAVFGGIGLAAGLVKKGEPIPFGPFIAMGALAAYFFGQEVLDWYWKLL</sequence>
<gene>
    <name evidence="10" type="ORF">CYL18_00210</name>
</gene>
<evidence type="ECO:0000256" key="5">
    <source>
        <dbReference type="ARBA" id="ARBA00022989"/>
    </source>
</evidence>
<evidence type="ECO:0000259" key="9">
    <source>
        <dbReference type="Pfam" id="PF06750"/>
    </source>
</evidence>
<keyword evidence="3" id="KW-1003">Cell membrane</keyword>
<evidence type="ECO:0000256" key="7">
    <source>
        <dbReference type="SAM" id="Phobius"/>
    </source>
</evidence>
<feature type="transmembrane region" description="Helical" evidence="7">
    <location>
        <begin position="223"/>
        <end position="246"/>
    </location>
</feature>
<feature type="transmembrane region" description="Helical" evidence="7">
    <location>
        <begin position="178"/>
        <end position="211"/>
    </location>
</feature>
<evidence type="ECO:0000313" key="10">
    <source>
        <dbReference type="EMBL" id="PQD96358.1"/>
    </source>
</evidence>
<evidence type="ECO:0000256" key="4">
    <source>
        <dbReference type="ARBA" id="ARBA00022692"/>
    </source>
</evidence>
<feature type="domain" description="Prepilin type IV endopeptidase peptidase" evidence="8">
    <location>
        <begin position="103"/>
        <end position="206"/>
    </location>
</feature>
<evidence type="ECO:0000259" key="8">
    <source>
        <dbReference type="Pfam" id="PF01478"/>
    </source>
</evidence>
<dbReference type="InterPro" id="IPR050882">
    <property type="entry name" value="Prepilin_peptidase/N-MTase"/>
</dbReference>
<dbReference type="Gene3D" id="1.20.120.1220">
    <property type="match status" value="1"/>
</dbReference>
<feature type="domain" description="Prepilin peptidase A24 N-terminal" evidence="9">
    <location>
        <begin position="10"/>
        <end position="89"/>
    </location>
</feature>